<sequence length="147" mass="16346">MTPPDRPPLERILLVDDDEVTNLMHTRVIQRSGRAKAVSVAYDGEQALEMLQDDIDTGRKLPELVFLDINMPRMGGFEFLEAYARLHIGADAPLIIVMLSTSLLKADHARAEADPNVHCFSDKPLKLEVLLELVDEIQRAQAQSSAA</sequence>
<gene>
    <name evidence="3" type="ORF">KDD17_04060</name>
</gene>
<evidence type="ECO:0000313" key="3">
    <source>
        <dbReference type="EMBL" id="QUJ77205.1"/>
    </source>
</evidence>
<proteinExistence type="predicted"/>
<protein>
    <submittedName>
        <fullName evidence="3">Response regulator</fullName>
    </submittedName>
</protein>
<dbReference type="SMART" id="SM00448">
    <property type="entry name" value="REC"/>
    <property type="match status" value="1"/>
</dbReference>
<name>A0A975JFT9_9RHOB</name>
<dbReference type="Proteomes" id="UP000683291">
    <property type="component" value="Chromosome 1"/>
</dbReference>
<evidence type="ECO:0000259" key="2">
    <source>
        <dbReference type="PROSITE" id="PS50110"/>
    </source>
</evidence>
<dbReference type="SUPFAM" id="SSF52172">
    <property type="entry name" value="CheY-like"/>
    <property type="match status" value="1"/>
</dbReference>
<accession>A0A975JFT9</accession>
<dbReference type="Gene3D" id="3.40.50.2300">
    <property type="match status" value="1"/>
</dbReference>
<dbReference type="EMBL" id="CP073581">
    <property type="protein sequence ID" value="QUJ77205.1"/>
    <property type="molecule type" value="Genomic_DNA"/>
</dbReference>
<evidence type="ECO:0000256" key="1">
    <source>
        <dbReference type="PROSITE-ProRule" id="PRU00169"/>
    </source>
</evidence>
<dbReference type="InterPro" id="IPR052893">
    <property type="entry name" value="TCS_response_regulator"/>
</dbReference>
<dbReference type="KEGG" id="sual:KDD17_04060"/>
<evidence type="ECO:0000313" key="4">
    <source>
        <dbReference type="Proteomes" id="UP000683291"/>
    </source>
</evidence>
<reference evidence="3" key="1">
    <citation type="submission" date="2021-04" db="EMBL/GenBank/DDBJ databases">
        <title>Complete genome sequence for Sulfitobacter sp. strain JK7-1.</title>
        <authorList>
            <person name="Park S.-J."/>
        </authorList>
    </citation>
    <scope>NUCLEOTIDE SEQUENCE</scope>
    <source>
        <strain evidence="3">JK7-1</strain>
    </source>
</reference>
<keyword evidence="4" id="KW-1185">Reference proteome</keyword>
<feature type="domain" description="Response regulatory" evidence="2">
    <location>
        <begin position="11"/>
        <end position="138"/>
    </location>
</feature>
<dbReference type="PROSITE" id="PS50110">
    <property type="entry name" value="RESPONSE_REGULATORY"/>
    <property type="match status" value="1"/>
</dbReference>
<dbReference type="InterPro" id="IPR001789">
    <property type="entry name" value="Sig_transdc_resp-reg_receiver"/>
</dbReference>
<dbReference type="PANTHER" id="PTHR44520">
    <property type="entry name" value="RESPONSE REGULATOR RCP1-RELATED"/>
    <property type="match status" value="1"/>
</dbReference>
<dbReference type="PANTHER" id="PTHR44520:SF2">
    <property type="entry name" value="RESPONSE REGULATOR RCP1"/>
    <property type="match status" value="1"/>
</dbReference>
<dbReference type="Pfam" id="PF00072">
    <property type="entry name" value="Response_reg"/>
    <property type="match status" value="1"/>
</dbReference>
<keyword evidence="1" id="KW-0597">Phosphoprotein</keyword>
<feature type="modified residue" description="4-aspartylphosphate" evidence="1">
    <location>
        <position position="68"/>
    </location>
</feature>
<dbReference type="AlphaFoldDB" id="A0A975JFT9"/>
<dbReference type="InterPro" id="IPR011006">
    <property type="entry name" value="CheY-like_superfamily"/>
</dbReference>
<organism evidence="3 4">
    <name type="scientific">Sulfitobacter albidus</name>
    <dbReference type="NCBI Taxonomy" id="2829501"/>
    <lineage>
        <taxon>Bacteria</taxon>
        <taxon>Pseudomonadati</taxon>
        <taxon>Pseudomonadota</taxon>
        <taxon>Alphaproteobacteria</taxon>
        <taxon>Rhodobacterales</taxon>
        <taxon>Roseobacteraceae</taxon>
        <taxon>Sulfitobacter</taxon>
    </lineage>
</organism>
<dbReference type="RefSeq" id="WP_212705400.1">
    <property type="nucleotide sequence ID" value="NZ_CP073581.1"/>
</dbReference>
<dbReference type="GO" id="GO:0000160">
    <property type="term" value="P:phosphorelay signal transduction system"/>
    <property type="evidence" value="ECO:0007669"/>
    <property type="project" value="InterPro"/>
</dbReference>